<evidence type="ECO:0008006" key="4">
    <source>
        <dbReference type="Google" id="ProtNLM"/>
    </source>
</evidence>
<evidence type="ECO:0000256" key="1">
    <source>
        <dbReference type="SAM" id="Phobius"/>
    </source>
</evidence>
<name>A0ABN4XMH9_9BACL</name>
<keyword evidence="1" id="KW-1133">Transmembrane helix</keyword>
<feature type="transmembrane region" description="Helical" evidence="1">
    <location>
        <begin position="55"/>
        <end position="73"/>
    </location>
</feature>
<protein>
    <recommendedName>
        <fullName evidence="4">DUF2651 domain-containing protein</fullName>
    </recommendedName>
</protein>
<reference evidence="2 3" key="1">
    <citation type="submission" date="2017-01" db="EMBL/GenBank/DDBJ databases">
        <title>Planococcus faecalis genome complete sequence.</title>
        <authorList>
            <person name="Lee P.C."/>
        </authorList>
    </citation>
    <scope>NUCLEOTIDE SEQUENCE [LARGE SCALE GENOMIC DNA]</scope>
    <source>
        <strain evidence="2 3">AJ003</strain>
    </source>
</reference>
<feature type="transmembrane region" description="Helical" evidence="1">
    <location>
        <begin position="28"/>
        <end position="49"/>
    </location>
</feature>
<feature type="transmembrane region" description="Helical" evidence="1">
    <location>
        <begin position="6"/>
        <end position="21"/>
    </location>
</feature>
<sequence length="81" mass="9051">METIQLILIVIVTIGLFMLYHKMFRVYYFGFAGIASVIGGCLLIAAVLVAVFFTYIWWFIALGTIGFVVFTYVKSKSADPA</sequence>
<dbReference type="Proteomes" id="UP000189661">
    <property type="component" value="Chromosome"/>
</dbReference>
<dbReference type="EMBL" id="CP019401">
    <property type="protein sequence ID" value="AQU80913.1"/>
    <property type="molecule type" value="Genomic_DNA"/>
</dbReference>
<keyword evidence="1" id="KW-0472">Membrane</keyword>
<evidence type="ECO:0000313" key="3">
    <source>
        <dbReference type="Proteomes" id="UP000189661"/>
    </source>
</evidence>
<organism evidence="2 3">
    <name type="scientific">Planococcus faecalis</name>
    <dbReference type="NCBI Taxonomy" id="1598147"/>
    <lineage>
        <taxon>Bacteria</taxon>
        <taxon>Bacillati</taxon>
        <taxon>Bacillota</taxon>
        <taxon>Bacilli</taxon>
        <taxon>Bacillales</taxon>
        <taxon>Caryophanaceae</taxon>
        <taxon>Planococcus</taxon>
    </lineage>
</organism>
<dbReference type="RefSeq" id="WP_071152939.1">
    <property type="nucleotide sequence ID" value="NZ_CP019401.1"/>
</dbReference>
<gene>
    <name evidence="2" type="ORF">AJGP001_17165</name>
</gene>
<keyword evidence="1" id="KW-0812">Transmembrane</keyword>
<evidence type="ECO:0000313" key="2">
    <source>
        <dbReference type="EMBL" id="AQU80913.1"/>
    </source>
</evidence>
<proteinExistence type="predicted"/>
<keyword evidence="3" id="KW-1185">Reference proteome</keyword>
<accession>A0ABN4XMH9</accession>